<accession>A0ABP9TJZ8</accession>
<evidence type="ECO:0000256" key="3">
    <source>
        <dbReference type="ARBA" id="ARBA00023125"/>
    </source>
</evidence>
<dbReference type="SUPFAM" id="SSF46785">
    <property type="entry name" value="Winged helix' DNA-binding domain"/>
    <property type="match status" value="1"/>
</dbReference>
<dbReference type="Pfam" id="PF03965">
    <property type="entry name" value="Penicillinase_R"/>
    <property type="match status" value="1"/>
</dbReference>
<dbReference type="Proteomes" id="UP001501257">
    <property type="component" value="Unassembled WGS sequence"/>
</dbReference>
<reference evidence="7" key="1">
    <citation type="journal article" date="2019" name="Int. J. Syst. Evol. Microbiol.">
        <title>The Global Catalogue of Microorganisms (GCM) 10K type strain sequencing project: providing services to taxonomists for standard genome sequencing and annotation.</title>
        <authorList>
            <consortium name="The Broad Institute Genomics Platform"/>
            <consortium name="The Broad Institute Genome Sequencing Center for Infectious Disease"/>
            <person name="Wu L."/>
            <person name="Ma J."/>
        </authorList>
    </citation>
    <scope>NUCLEOTIDE SEQUENCE [LARGE SCALE GENOMIC DNA]</scope>
    <source>
        <strain evidence="7">JCM 18952</strain>
    </source>
</reference>
<keyword evidence="4" id="KW-0804">Transcription</keyword>
<evidence type="ECO:0000256" key="4">
    <source>
        <dbReference type="ARBA" id="ARBA00023163"/>
    </source>
</evidence>
<comment type="caution">
    <text evidence="6">The sequence shown here is derived from an EMBL/GenBank/DDBJ whole genome shotgun (WGS) entry which is preliminary data.</text>
</comment>
<dbReference type="InterPro" id="IPR036390">
    <property type="entry name" value="WH_DNA-bd_sf"/>
</dbReference>
<keyword evidence="3" id="KW-0238">DNA-binding</keyword>
<comment type="similarity">
    <text evidence="1">Belongs to the BlaI transcriptional regulatory family.</text>
</comment>
<dbReference type="InterPro" id="IPR036388">
    <property type="entry name" value="WH-like_DNA-bd_sf"/>
</dbReference>
<dbReference type="Gene3D" id="1.10.10.10">
    <property type="entry name" value="Winged helix-like DNA-binding domain superfamily/Winged helix DNA-binding domain"/>
    <property type="match status" value="1"/>
</dbReference>
<proteinExistence type="inferred from homology"/>
<keyword evidence="7" id="KW-1185">Reference proteome</keyword>
<evidence type="ECO:0000256" key="2">
    <source>
        <dbReference type="ARBA" id="ARBA00023015"/>
    </source>
</evidence>
<organism evidence="6 7">
    <name type="scientific">Paeniglutamicibacter antarcticus</name>
    <dbReference type="NCBI Taxonomy" id="494023"/>
    <lineage>
        <taxon>Bacteria</taxon>
        <taxon>Bacillati</taxon>
        <taxon>Actinomycetota</taxon>
        <taxon>Actinomycetes</taxon>
        <taxon>Micrococcales</taxon>
        <taxon>Micrococcaceae</taxon>
        <taxon>Paeniglutamicibacter</taxon>
    </lineage>
</organism>
<evidence type="ECO:0000313" key="6">
    <source>
        <dbReference type="EMBL" id="GAA5226471.1"/>
    </source>
</evidence>
<gene>
    <name evidence="6" type="ORF">GCM10025778_10040</name>
</gene>
<protein>
    <submittedName>
        <fullName evidence="6">BlaI/MecI/CopY family transcriptional regulator</fullName>
    </submittedName>
</protein>
<dbReference type="RefSeq" id="WP_210099543.1">
    <property type="nucleotide sequence ID" value="NZ_BAABLK010000022.1"/>
</dbReference>
<keyword evidence="2" id="KW-0805">Transcription regulation</keyword>
<feature type="compositionally biased region" description="Polar residues" evidence="5">
    <location>
        <begin position="1"/>
        <end position="15"/>
    </location>
</feature>
<feature type="region of interest" description="Disordered" evidence="5">
    <location>
        <begin position="1"/>
        <end position="36"/>
    </location>
</feature>
<evidence type="ECO:0000313" key="7">
    <source>
        <dbReference type="Proteomes" id="UP001501257"/>
    </source>
</evidence>
<dbReference type="InterPro" id="IPR005650">
    <property type="entry name" value="BlaI_family"/>
</dbReference>
<evidence type="ECO:0000256" key="5">
    <source>
        <dbReference type="SAM" id="MobiDB-lite"/>
    </source>
</evidence>
<evidence type="ECO:0000256" key="1">
    <source>
        <dbReference type="ARBA" id="ARBA00011046"/>
    </source>
</evidence>
<sequence length="151" mass="16306">MKITNQAVPSRNPGTEPTVAPRPAEGGDALPFEASSAPQVGPLERRVLDVLWKTRATHSTRSVVDELSAQEGTPPAYTTVATVLGHLVEKSLVAREQVGTVWFYSAALTGCGYDAARMVRSLSDTNDRRRCLTRFVGLLDEGDQALLKSLL</sequence>
<name>A0ABP9TJZ8_9MICC</name>
<dbReference type="EMBL" id="BAABLK010000022">
    <property type="protein sequence ID" value="GAA5226471.1"/>
    <property type="molecule type" value="Genomic_DNA"/>
</dbReference>